<dbReference type="RefSeq" id="WP_097184872.1">
    <property type="nucleotide sequence ID" value="NZ_OCNK01000003.1"/>
</dbReference>
<protein>
    <submittedName>
        <fullName evidence="6">Transcriptional regulator, TetR family</fullName>
    </submittedName>
</protein>
<accession>A0A286H1C4</accession>
<evidence type="ECO:0000256" key="2">
    <source>
        <dbReference type="ARBA" id="ARBA00023125"/>
    </source>
</evidence>
<feature type="DNA-binding region" description="H-T-H motif" evidence="4">
    <location>
        <begin position="46"/>
        <end position="65"/>
    </location>
</feature>
<evidence type="ECO:0000256" key="3">
    <source>
        <dbReference type="ARBA" id="ARBA00023163"/>
    </source>
</evidence>
<dbReference type="Gene3D" id="1.10.357.10">
    <property type="entry name" value="Tetracycline Repressor, domain 2"/>
    <property type="match status" value="1"/>
</dbReference>
<dbReference type="PRINTS" id="PR00455">
    <property type="entry name" value="HTHTETR"/>
</dbReference>
<dbReference type="Proteomes" id="UP000219482">
    <property type="component" value="Unassembled WGS sequence"/>
</dbReference>
<organism evidence="6 7">
    <name type="scientific">Blastococcus haudaquaticus</name>
    <dbReference type="NCBI Taxonomy" id="1938745"/>
    <lineage>
        <taxon>Bacteria</taxon>
        <taxon>Bacillati</taxon>
        <taxon>Actinomycetota</taxon>
        <taxon>Actinomycetes</taxon>
        <taxon>Geodermatophilales</taxon>
        <taxon>Geodermatophilaceae</taxon>
        <taxon>Blastococcus</taxon>
    </lineage>
</organism>
<gene>
    <name evidence="6" type="ORF">SAMN06272739_3259</name>
</gene>
<keyword evidence="3" id="KW-0804">Transcription</keyword>
<dbReference type="GO" id="GO:0003700">
    <property type="term" value="F:DNA-binding transcription factor activity"/>
    <property type="evidence" value="ECO:0007669"/>
    <property type="project" value="TreeGrafter"/>
</dbReference>
<keyword evidence="2 4" id="KW-0238">DNA-binding</keyword>
<dbReference type="GO" id="GO:0000976">
    <property type="term" value="F:transcription cis-regulatory region binding"/>
    <property type="evidence" value="ECO:0007669"/>
    <property type="project" value="TreeGrafter"/>
</dbReference>
<dbReference type="SUPFAM" id="SSF46689">
    <property type="entry name" value="Homeodomain-like"/>
    <property type="match status" value="1"/>
</dbReference>
<dbReference type="AlphaFoldDB" id="A0A286H1C4"/>
<dbReference type="Pfam" id="PF00440">
    <property type="entry name" value="TetR_N"/>
    <property type="match status" value="1"/>
</dbReference>
<sequence length="220" mass="24198">MVRYRARPDLARAAVLMAQVLKPEMRARIERAALRCFADRGFAGTSMAEIAAAAGTAPANVYRYVASKEELLAAVVPADLPARHDRLLDARVAALAGQAADQGAADELLEFWSAQPLAVVVLLDRAEGTPFEGYPAAFVRRLVAHVERSLDDPPSPLQREMLDLVFDNTRRAIARILRTATERDHVRELVVAFWSYQLPGLDGLLAHLRDRAEGRPPAQL</sequence>
<dbReference type="PANTHER" id="PTHR30055:SF234">
    <property type="entry name" value="HTH-TYPE TRANSCRIPTIONAL REGULATOR BETI"/>
    <property type="match status" value="1"/>
</dbReference>
<proteinExistence type="predicted"/>
<dbReference type="PROSITE" id="PS50977">
    <property type="entry name" value="HTH_TETR_2"/>
    <property type="match status" value="1"/>
</dbReference>
<evidence type="ECO:0000313" key="7">
    <source>
        <dbReference type="Proteomes" id="UP000219482"/>
    </source>
</evidence>
<evidence type="ECO:0000256" key="1">
    <source>
        <dbReference type="ARBA" id="ARBA00023015"/>
    </source>
</evidence>
<dbReference type="OrthoDB" id="5242390at2"/>
<keyword evidence="1" id="KW-0805">Transcription regulation</keyword>
<dbReference type="InterPro" id="IPR001647">
    <property type="entry name" value="HTH_TetR"/>
</dbReference>
<feature type="domain" description="HTH tetR-type" evidence="5">
    <location>
        <begin position="23"/>
        <end position="83"/>
    </location>
</feature>
<dbReference type="EMBL" id="OCNK01000003">
    <property type="protein sequence ID" value="SOE01588.1"/>
    <property type="molecule type" value="Genomic_DNA"/>
</dbReference>
<evidence type="ECO:0000313" key="6">
    <source>
        <dbReference type="EMBL" id="SOE01588.1"/>
    </source>
</evidence>
<keyword evidence="7" id="KW-1185">Reference proteome</keyword>
<evidence type="ECO:0000259" key="5">
    <source>
        <dbReference type="PROSITE" id="PS50977"/>
    </source>
</evidence>
<dbReference type="PANTHER" id="PTHR30055">
    <property type="entry name" value="HTH-TYPE TRANSCRIPTIONAL REGULATOR RUTR"/>
    <property type="match status" value="1"/>
</dbReference>
<dbReference type="InterPro" id="IPR009057">
    <property type="entry name" value="Homeodomain-like_sf"/>
</dbReference>
<reference evidence="7" key="1">
    <citation type="submission" date="2017-09" db="EMBL/GenBank/DDBJ databases">
        <authorList>
            <person name="Varghese N."/>
            <person name="Submissions S."/>
        </authorList>
    </citation>
    <scope>NUCLEOTIDE SEQUENCE [LARGE SCALE GENOMIC DNA]</scope>
    <source>
        <strain evidence="7">DSM 44270</strain>
    </source>
</reference>
<dbReference type="InterPro" id="IPR050109">
    <property type="entry name" value="HTH-type_TetR-like_transc_reg"/>
</dbReference>
<name>A0A286H1C4_9ACTN</name>
<evidence type="ECO:0000256" key="4">
    <source>
        <dbReference type="PROSITE-ProRule" id="PRU00335"/>
    </source>
</evidence>